<gene>
    <name evidence="4" type="ORF">OXX778_LOCUS11201</name>
</gene>
<dbReference type="EMBL" id="CAJNOC010001867">
    <property type="protein sequence ID" value="CAF0896917.1"/>
    <property type="molecule type" value="Genomic_DNA"/>
</dbReference>
<name>A0A813Z9S4_9BILA</name>
<keyword evidence="1" id="KW-0863">Zinc-finger</keyword>
<dbReference type="SUPFAM" id="SSF144232">
    <property type="entry name" value="HIT/MYND zinc finger-like"/>
    <property type="match status" value="1"/>
</dbReference>
<dbReference type="AlphaFoldDB" id="A0A813Z9S4"/>
<evidence type="ECO:0000313" key="4">
    <source>
        <dbReference type="EMBL" id="CAF0896917.1"/>
    </source>
</evidence>
<dbReference type="GO" id="GO:0008270">
    <property type="term" value="F:zinc ion binding"/>
    <property type="evidence" value="ECO:0007669"/>
    <property type="project" value="UniProtKB-UniRule"/>
</dbReference>
<dbReference type="Gene3D" id="3.30.60.190">
    <property type="match status" value="1"/>
</dbReference>
<dbReference type="InterPro" id="IPR007529">
    <property type="entry name" value="Znf_HIT"/>
</dbReference>
<dbReference type="Proteomes" id="UP000663879">
    <property type="component" value="Unassembled WGS sequence"/>
</dbReference>
<dbReference type="PROSITE" id="PS51083">
    <property type="entry name" value="ZF_HIT"/>
    <property type="match status" value="1"/>
</dbReference>
<keyword evidence="1" id="KW-0479">Metal-binding</keyword>
<keyword evidence="1" id="KW-0862">Zinc</keyword>
<evidence type="ECO:0000256" key="2">
    <source>
        <dbReference type="SAM" id="MobiDB-lite"/>
    </source>
</evidence>
<comment type="caution">
    <text evidence="4">The sequence shown here is derived from an EMBL/GenBank/DDBJ whole genome shotgun (WGS) entry which is preliminary data.</text>
</comment>
<organism evidence="4 5">
    <name type="scientific">Brachionus calyciflorus</name>
    <dbReference type="NCBI Taxonomy" id="104777"/>
    <lineage>
        <taxon>Eukaryota</taxon>
        <taxon>Metazoa</taxon>
        <taxon>Spiralia</taxon>
        <taxon>Gnathifera</taxon>
        <taxon>Rotifera</taxon>
        <taxon>Eurotatoria</taxon>
        <taxon>Monogononta</taxon>
        <taxon>Pseudotrocha</taxon>
        <taxon>Ploima</taxon>
        <taxon>Brachionidae</taxon>
        <taxon>Brachionus</taxon>
    </lineage>
</organism>
<evidence type="ECO:0000256" key="1">
    <source>
        <dbReference type="PROSITE-ProRule" id="PRU00453"/>
    </source>
</evidence>
<feature type="domain" description="HIT-type" evidence="3">
    <location>
        <begin position="10"/>
        <end position="44"/>
    </location>
</feature>
<protein>
    <recommendedName>
        <fullName evidence="3">HIT-type domain-containing protein</fullName>
    </recommendedName>
</protein>
<keyword evidence="5" id="KW-1185">Reference proteome</keyword>
<dbReference type="InterPro" id="IPR039646">
    <property type="entry name" value="ZNHIT2"/>
</dbReference>
<dbReference type="CDD" id="cd23024">
    <property type="entry name" value="zf-HIT_ZNHIT2-3"/>
    <property type="match status" value="1"/>
</dbReference>
<evidence type="ECO:0000313" key="5">
    <source>
        <dbReference type="Proteomes" id="UP000663879"/>
    </source>
</evidence>
<reference evidence="4" key="1">
    <citation type="submission" date="2021-02" db="EMBL/GenBank/DDBJ databases">
        <authorList>
            <person name="Nowell W R."/>
        </authorList>
    </citation>
    <scope>NUCLEOTIDE SEQUENCE</scope>
    <source>
        <strain evidence="4">Ploen Becks lab</strain>
    </source>
</reference>
<accession>A0A813Z9S4</accession>
<dbReference type="Pfam" id="PF04438">
    <property type="entry name" value="zf-HIT"/>
    <property type="match status" value="1"/>
</dbReference>
<proteinExistence type="predicted"/>
<dbReference type="PANTHER" id="PTHR15555">
    <property type="entry name" value="ZINC FINGER HIT DOMAIN CONTAINING PROTEIN 2 PROTEIN FON -RELATED"/>
    <property type="match status" value="1"/>
</dbReference>
<dbReference type="PANTHER" id="PTHR15555:SF0">
    <property type="entry name" value="ZINC FINGER HIT DOMAIN-CONTAINING PROTEIN 2"/>
    <property type="match status" value="1"/>
</dbReference>
<sequence length="400" mass="48249">MSLELTEKICFICTKNQASYTCPRCNKAYCSSDCYRNLEKHSECSESFYRDQVLTELKNLNLDDLESKNKMANILKNEAKKMAEEDNLLSDDSDSDLNETKKENSSPKEEDLIKEYLNEILNWRPWWRSEDYKTPILITEIDQNIDLNFLELNPKLVANSSNLNIQNSSPYLYNEIVKMFYIYQMCIYVYQLTLDDFKEKKDEKIDLILLEEICNNFLEIEHVLNKRVAKDLNIRQEFELIISVLLEEQSYFLKVYTNKKFFLNLIDELEYAQMKIDMRSYKNRPIYHLIHFTLKLEEDVQSRVKIIRNEDTLKSSEKFESKFTKRDFKLYLKKLEFYFKWLEVNKSNYINFKMCDYFKSELDLVKTSFTSEMEQFRKEKELIDQNLNKIRHNQKLIEEI</sequence>
<dbReference type="OrthoDB" id="10005492at2759"/>
<evidence type="ECO:0000259" key="3">
    <source>
        <dbReference type="PROSITE" id="PS51083"/>
    </source>
</evidence>
<feature type="region of interest" description="Disordered" evidence="2">
    <location>
        <begin position="85"/>
        <end position="108"/>
    </location>
</feature>
<feature type="compositionally biased region" description="Acidic residues" evidence="2">
    <location>
        <begin position="85"/>
        <end position="97"/>
    </location>
</feature>
<feature type="compositionally biased region" description="Basic and acidic residues" evidence="2">
    <location>
        <begin position="98"/>
        <end position="108"/>
    </location>
</feature>